<dbReference type="EMBL" id="JARGYU010000002">
    <property type="protein sequence ID" value="MDZ5761304.1"/>
    <property type="molecule type" value="Genomic_DNA"/>
</dbReference>
<keyword evidence="8" id="KW-0139">CF(1)</keyword>
<comment type="subcellular location">
    <subcellularLocation>
        <location evidence="2">Membrane</location>
        <topology evidence="2">Peripheral membrane protein</topology>
    </subcellularLocation>
</comment>
<keyword evidence="6" id="KW-0406">Ion transport</keyword>
<evidence type="ECO:0000256" key="2">
    <source>
        <dbReference type="ARBA" id="ARBA00004170"/>
    </source>
</evidence>
<evidence type="ECO:0000313" key="10">
    <source>
        <dbReference type="EMBL" id="MDZ5761304.1"/>
    </source>
</evidence>
<keyword evidence="4" id="KW-0813">Transport</keyword>
<dbReference type="GO" id="GO:0045259">
    <property type="term" value="C:proton-transporting ATP synthase complex"/>
    <property type="evidence" value="ECO:0007669"/>
    <property type="project" value="UniProtKB-KW"/>
</dbReference>
<gene>
    <name evidence="10" type="ORF">Lyticum_00474</name>
</gene>
<dbReference type="PANTHER" id="PTHR11693">
    <property type="entry name" value="ATP SYNTHASE GAMMA CHAIN"/>
    <property type="match status" value="1"/>
</dbReference>
<dbReference type="GO" id="GO:0046933">
    <property type="term" value="F:proton-transporting ATP synthase activity, rotational mechanism"/>
    <property type="evidence" value="ECO:0007669"/>
    <property type="project" value="InterPro"/>
</dbReference>
<keyword evidence="9" id="KW-0066">ATP synthesis</keyword>
<accession>A0AAE4VMB4</accession>
<keyword evidence="7" id="KW-0472">Membrane</keyword>
<evidence type="ECO:0000256" key="7">
    <source>
        <dbReference type="ARBA" id="ARBA00023136"/>
    </source>
</evidence>
<dbReference type="Gene3D" id="3.40.1380.10">
    <property type="match status" value="1"/>
</dbReference>
<comment type="caution">
    <text evidence="10">The sequence shown here is derived from an EMBL/GenBank/DDBJ whole genome shotgun (WGS) entry which is preliminary data.</text>
</comment>
<sequence length="340" mass="39092">MSLRAIKTRIKSIESSKKITDAMQFISAARAKQLQKIYTKSIDHMNKVHEIISSIDESEFENCRSFNKFSDLYKDAKMLRSDDQLSLNDIPLTFHKRKFVVDKSGTKNKRHLIIVISGDRGLCGQYNSLPIKKSQILSADIHNSTDSVNHEIDYITIGSKANDAIQNMIKLGCIRDSHICSCFLDKNINFESIRKAIILPIFHEMTVCDYEDCSIVYNHNESVSKQRLEVCSIWPVTKFIKNEKSTYNIKKSDKYLYFDPEPVKILSNLILNYIEAKIYQILVNAKLAEHNARMIAMDNARRNSEKAINKLKNYYNNARQESITKEISEIVSGSESSLEQ</sequence>
<dbReference type="SUPFAM" id="SSF52943">
    <property type="entry name" value="ATP synthase (F1-ATPase), gamma subunit"/>
    <property type="match status" value="1"/>
</dbReference>
<name>A0AAE4VMB4_9RICK</name>
<dbReference type="InterPro" id="IPR000131">
    <property type="entry name" value="ATP_synth_F1_gsu"/>
</dbReference>
<dbReference type="PRINTS" id="PR00126">
    <property type="entry name" value="ATPASEGAMMA"/>
</dbReference>
<reference evidence="10" key="1">
    <citation type="submission" date="2023-02" db="EMBL/GenBank/DDBJ databases">
        <title>Host association and intracellularity evolved multiple times independently in the Rickettsiales.</title>
        <authorList>
            <person name="Castelli M."/>
            <person name="Nardi T."/>
            <person name="Gammuto L."/>
            <person name="Bellinzona G."/>
            <person name="Sabaneyeva E."/>
            <person name="Potekhin A."/>
            <person name="Serra V."/>
            <person name="Petroni G."/>
            <person name="Sassera D."/>
        </authorList>
    </citation>
    <scope>NUCLEOTIDE SEQUENCE</scope>
    <source>
        <strain evidence="10">USBL-36I1</strain>
    </source>
</reference>
<evidence type="ECO:0000256" key="6">
    <source>
        <dbReference type="ARBA" id="ARBA00023065"/>
    </source>
</evidence>
<keyword evidence="11" id="KW-1185">Reference proteome</keyword>
<evidence type="ECO:0000256" key="9">
    <source>
        <dbReference type="ARBA" id="ARBA00023310"/>
    </source>
</evidence>
<evidence type="ECO:0000256" key="8">
    <source>
        <dbReference type="ARBA" id="ARBA00023196"/>
    </source>
</evidence>
<evidence type="ECO:0000313" key="11">
    <source>
        <dbReference type="Proteomes" id="UP001289135"/>
    </source>
</evidence>
<dbReference type="RefSeq" id="WP_322498733.1">
    <property type="nucleotide sequence ID" value="NZ_JARGYU010000002.1"/>
</dbReference>
<dbReference type="PANTHER" id="PTHR11693:SF22">
    <property type="entry name" value="ATP SYNTHASE SUBUNIT GAMMA, MITOCHONDRIAL"/>
    <property type="match status" value="1"/>
</dbReference>
<dbReference type="Pfam" id="PF00231">
    <property type="entry name" value="ATP-synt"/>
    <property type="match status" value="1"/>
</dbReference>
<dbReference type="CDD" id="cd12151">
    <property type="entry name" value="F1-ATPase_gamma"/>
    <property type="match status" value="1"/>
</dbReference>
<evidence type="ECO:0000256" key="3">
    <source>
        <dbReference type="ARBA" id="ARBA00007681"/>
    </source>
</evidence>
<dbReference type="Proteomes" id="UP001289135">
    <property type="component" value="Unassembled WGS sequence"/>
</dbReference>
<comment type="function">
    <text evidence="1">Produces ATP from ADP in the presence of a proton gradient across the membrane. The gamma chain is believed to be important in regulating ATPase activity and the flow of protons through the CF(0) complex.</text>
</comment>
<dbReference type="InterPro" id="IPR035968">
    <property type="entry name" value="ATP_synth_F1_ATPase_gsu"/>
</dbReference>
<comment type="similarity">
    <text evidence="3">Belongs to the ATPase gamma chain family.</text>
</comment>
<dbReference type="AlphaFoldDB" id="A0AAE4VMB4"/>
<evidence type="ECO:0000256" key="5">
    <source>
        <dbReference type="ARBA" id="ARBA00022781"/>
    </source>
</evidence>
<evidence type="ECO:0000256" key="1">
    <source>
        <dbReference type="ARBA" id="ARBA00003456"/>
    </source>
</evidence>
<proteinExistence type="inferred from homology"/>
<dbReference type="Gene3D" id="1.10.287.80">
    <property type="entry name" value="ATP synthase, gamma subunit, helix hairpin domain"/>
    <property type="match status" value="2"/>
</dbReference>
<evidence type="ECO:0000256" key="4">
    <source>
        <dbReference type="ARBA" id="ARBA00022448"/>
    </source>
</evidence>
<organism evidence="10 11">
    <name type="scientific">Lyticum sinuosum</name>
    <dbReference type="NCBI Taxonomy" id="1332059"/>
    <lineage>
        <taxon>Bacteria</taxon>
        <taxon>Pseudomonadati</taxon>
        <taxon>Pseudomonadota</taxon>
        <taxon>Alphaproteobacteria</taxon>
        <taxon>Rickettsiales</taxon>
        <taxon>Lyticum</taxon>
    </lineage>
</organism>
<protein>
    <submittedName>
        <fullName evidence="10">ATP synthase gamma chain</fullName>
    </submittedName>
</protein>
<keyword evidence="5" id="KW-0375">Hydrogen ion transport</keyword>